<reference evidence="3" key="1">
    <citation type="submission" date="2022-11" db="EMBL/GenBank/DDBJ databases">
        <title>Chromosomal genome sequence assembly and mating type (MAT) locus characterization of the leprose asexual lichenized fungus Lepraria neglecta (Nyl.) Erichsen.</title>
        <authorList>
            <person name="Allen J.L."/>
            <person name="Pfeffer B."/>
        </authorList>
    </citation>
    <scope>NUCLEOTIDE SEQUENCE</scope>
    <source>
        <strain evidence="3">Allen 5258</strain>
    </source>
</reference>
<gene>
    <name evidence="3" type="ORF">OEA41_006817</name>
</gene>
<dbReference type="Gene3D" id="3.40.1090.10">
    <property type="entry name" value="Cytosolic phospholipase A2 catalytic domain"/>
    <property type="match status" value="1"/>
</dbReference>
<organism evidence="3 4">
    <name type="scientific">Lepraria neglecta</name>
    <dbReference type="NCBI Taxonomy" id="209136"/>
    <lineage>
        <taxon>Eukaryota</taxon>
        <taxon>Fungi</taxon>
        <taxon>Dikarya</taxon>
        <taxon>Ascomycota</taxon>
        <taxon>Pezizomycotina</taxon>
        <taxon>Lecanoromycetes</taxon>
        <taxon>OSLEUM clade</taxon>
        <taxon>Lecanoromycetidae</taxon>
        <taxon>Lecanorales</taxon>
        <taxon>Lecanorineae</taxon>
        <taxon>Stereocaulaceae</taxon>
        <taxon>Lepraria</taxon>
    </lineage>
</organism>
<dbReference type="GO" id="GO:0016042">
    <property type="term" value="P:lipid catabolic process"/>
    <property type="evidence" value="ECO:0007669"/>
    <property type="project" value="UniProtKB-KW"/>
</dbReference>
<dbReference type="GO" id="GO:0047499">
    <property type="term" value="F:calcium-independent phospholipase A2 activity"/>
    <property type="evidence" value="ECO:0007669"/>
    <property type="project" value="TreeGrafter"/>
</dbReference>
<evidence type="ECO:0000256" key="2">
    <source>
        <dbReference type="ARBA" id="ARBA00022963"/>
    </source>
</evidence>
<comment type="caution">
    <text evidence="3">The sequence shown here is derived from an EMBL/GenBank/DDBJ whole genome shotgun (WGS) entry which is preliminary data.</text>
</comment>
<dbReference type="GO" id="GO:0019369">
    <property type="term" value="P:arachidonate metabolic process"/>
    <property type="evidence" value="ECO:0007669"/>
    <property type="project" value="TreeGrafter"/>
</dbReference>
<sequence>MSGKTSSAYFLPCHYFDYIARTASGGIIAIMLGRLRMTFEEAMIEYEKLCHEAFDRPESTLKRSLVKYNGVAKIHKPDEIICDVTPQVNEVEGSDKAVDLLSVSGGFANGINSGIEEFSIDGVHSKVLAYLTKKNPRYHRLDVSESVRNVKNNEWLPRAKRANSNRIEYVAIEYVAKDYLMASVPDCAEYHIGKIARMLVEKEKSRADAMKWERWATGMVYECPECPGADIRYEDRDKLLDHLRSAYFRDLTDGVRRDATH</sequence>
<name>A0AAE0DNE6_9LECA</name>
<proteinExistence type="predicted"/>
<dbReference type="EMBL" id="JASNWA010000007">
    <property type="protein sequence ID" value="KAK3173488.1"/>
    <property type="molecule type" value="Genomic_DNA"/>
</dbReference>
<keyword evidence="2" id="KW-0442">Lipid degradation</keyword>
<evidence type="ECO:0000313" key="3">
    <source>
        <dbReference type="EMBL" id="KAK3173488.1"/>
    </source>
</evidence>
<protein>
    <submittedName>
        <fullName evidence="3">Uncharacterized protein</fullName>
    </submittedName>
</protein>
<evidence type="ECO:0000313" key="4">
    <source>
        <dbReference type="Proteomes" id="UP001276659"/>
    </source>
</evidence>
<dbReference type="GO" id="GO:0016020">
    <property type="term" value="C:membrane"/>
    <property type="evidence" value="ECO:0007669"/>
    <property type="project" value="TreeGrafter"/>
</dbReference>
<dbReference type="PANTHER" id="PTHR24185:SF1">
    <property type="entry name" value="CALCIUM-INDEPENDENT PHOSPHOLIPASE A2-GAMMA"/>
    <property type="match status" value="1"/>
</dbReference>
<keyword evidence="1" id="KW-0378">Hydrolase</keyword>
<keyword evidence="2" id="KW-0443">Lipid metabolism</keyword>
<dbReference type="PANTHER" id="PTHR24185">
    <property type="entry name" value="CALCIUM-INDEPENDENT PHOSPHOLIPASE A2-GAMMA"/>
    <property type="match status" value="1"/>
</dbReference>
<accession>A0AAE0DNE6</accession>
<evidence type="ECO:0000256" key="1">
    <source>
        <dbReference type="ARBA" id="ARBA00022801"/>
    </source>
</evidence>
<keyword evidence="4" id="KW-1185">Reference proteome</keyword>
<dbReference type="AlphaFoldDB" id="A0AAE0DNE6"/>
<dbReference type="Proteomes" id="UP001276659">
    <property type="component" value="Unassembled WGS sequence"/>
</dbReference>